<comment type="similarity">
    <text evidence="1">Belongs to the sigma-70 factor family. ECF subfamily.</text>
</comment>
<keyword evidence="9" id="KW-1185">Reference proteome</keyword>
<dbReference type="InterPro" id="IPR007627">
    <property type="entry name" value="RNA_pol_sigma70_r2"/>
</dbReference>
<dbReference type="SUPFAM" id="SSF88946">
    <property type="entry name" value="Sigma2 domain of RNA polymerase sigma factors"/>
    <property type="match status" value="1"/>
</dbReference>
<protein>
    <submittedName>
        <fullName evidence="8">RNA polymerase sigma factor</fullName>
    </submittedName>
</protein>
<dbReference type="AlphaFoldDB" id="A0A3L7AS56"/>
<evidence type="ECO:0000259" key="6">
    <source>
        <dbReference type="Pfam" id="PF04542"/>
    </source>
</evidence>
<dbReference type="EMBL" id="RCUY01000009">
    <property type="protein sequence ID" value="RLP82268.1"/>
    <property type="molecule type" value="Genomic_DNA"/>
</dbReference>
<keyword evidence="5" id="KW-0804">Transcription</keyword>
<accession>A0A3L7AS56</accession>
<organism evidence="8 9">
    <name type="scientific">Mycetocola lacteus</name>
    <dbReference type="NCBI Taxonomy" id="76637"/>
    <lineage>
        <taxon>Bacteria</taxon>
        <taxon>Bacillati</taxon>
        <taxon>Actinomycetota</taxon>
        <taxon>Actinomycetes</taxon>
        <taxon>Micrococcales</taxon>
        <taxon>Microbacteriaceae</taxon>
        <taxon>Mycetocola</taxon>
    </lineage>
</organism>
<keyword evidence="3" id="KW-0731">Sigma factor</keyword>
<feature type="domain" description="RNA polymerase sigma-70 region 2" evidence="6">
    <location>
        <begin position="11"/>
        <end position="76"/>
    </location>
</feature>
<evidence type="ECO:0000256" key="1">
    <source>
        <dbReference type="ARBA" id="ARBA00010641"/>
    </source>
</evidence>
<dbReference type="GO" id="GO:0006352">
    <property type="term" value="P:DNA-templated transcription initiation"/>
    <property type="evidence" value="ECO:0007669"/>
    <property type="project" value="InterPro"/>
</dbReference>
<dbReference type="RefSeq" id="WP_121688805.1">
    <property type="nucleotide sequence ID" value="NZ_RCUY01000009.1"/>
</dbReference>
<dbReference type="OrthoDB" id="9803203at2"/>
<dbReference type="InterPro" id="IPR036388">
    <property type="entry name" value="WH-like_DNA-bd_sf"/>
</dbReference>
<dbReference type="GO" id="GO:0016987">
    <property type="term" value="F:sigma factor activity"/>
    <property type="evidence" value="ECO:0007669"/>
    <property type="project" value="UniProtKB-KW"/>
</dbReference>
<dbReference type="InterPro" id="IPR013249">
    <property type="entry name" value="RNA_pol_sigma70_r4_t2"/>
</dbReference>
<evidence type="ECO:0000313" key="9">
    <source>
        <dbReference type="Proteomes" id="UP000269438"/>
    </source>
</evidence>
<dbReference type="InterPro" id="IPR013324">
    <property type="entry name" value="RNA_pol_sigma_r3/r4-like"/>
</dbReference>
<evidence type="ECO:0000256" key="5">
    <source>
        <dbReference type="ARBA" id="ARBA00023163"/>
    </source>
</evidence>
<evidence type="ECO:0000313" key="8">
    <source>
        <dbReference type="EMBL" id="RLP82268.1"/>
    </source>
</evidence>
<evidence type="ECO:0000256" key="2">
    <source>
        <dbReference type="ARBA" id="ARBA00023015"/>
    </source>
</evidence>
<feature type="domain" description="RNA polymerase sigma factor 70 region 4 type 2" evidence="7">
    <location>
        <begin position="100"/>
        <end position="143"/>
    </location>
</feature>
<dbReference type="SUPFAM" id="SSF88659">
    <property type="entry name" value="Sigma3 and sigma4 domains of RNA polymerase sigma factors"/>
    <property type="match status" value="1"/>
</dbReference>
<dbReference type="GO" id="GO:0003677">
    <property type="term" value="F:DNA binding"/>
    <property type="evidence" value="ECO:0007669"/>
    <property type="project" value="UniProtKB-KW"/>
</dbReference>
<dbReference type="Proteomes" id="UP000269438">
    <property type="component" value="Unassembled WGS sequence"/>
</dbReference>
<dbReference type="NCBIfam" id="TIGR02937">
    <property type="entry name" value="sigma70-ECF"/>
    <property type="match status" value="1"/>
</dbReference>
<dbReference type="Gene3D" id="1.10.10.10">
    <property type="entry name" value="Winged helix-like DNA-binding domain superfamily/Winged helix DNA-binding domain"/>
    <property type="match status" value="1"/>
</dbReference>
<proteinExistence type="inferred from homology"/>
<comment type="caution">
    <text evidence="8">The sequence shown here is derived from an EMBL/GenBank/DDBJ whole genome shotgun (WGS) entry which is preliminary data.</text>
</comment>
<evidence type="ECO:0000256" key="4">
    <source>
        <dbReference type="ARBA" id="ARBA00023125"/>
    </source>
</evidence>
<reference evidence="8 9" key="1">
    <citation type="submission" date="2018-10" db="EMBL/GenBank/DDBJ databases">
        <authorList>
            <person name="Li J."/>
        </authorList>
    </citation>
    <scope>NUCLEOTIDE SEQUENCE [LARGE SCALE GENOMIC DNA]</scope>
    <source>
        <strain evidence="8 9">JCM 11654</strain>
    </source>
</reference>
<dbReference type="Pfam" id="PF04542">
    <property type="entry name" value="Sigma70_r2"/>
    <property type="match status" value="1"/>
</dbReference>
<dbReference type="Gene3D" id="1.10.1740.10">
    <property type="match status" value="1"/>
</dbReference>
<dbReference type="PANTHER" id="PTHR43133:SF8">
    <property type="entry name" value="RNA POLYMERASE SIGMA FACTOR HI_1459-RELATED"/>
    <property type="match status" value="1"/>
</dbReference>
<evidence type="ECO:0000259" key="7">
    <source>
        <dbReference type="Pfam" id="PF08281"/>
    </source>
</evidence>
<evidence type="ECO:0000256" key="3">
    <source>
        <dbReference type="ARBA" id="ARBA00023082"/>
    </source>
</evidence>
<dbReference type="InterPro" id="IPR013325">
    <property type="entry name" value="RNA_pol_sigma_r2"/>
</dbReference>
<dbReference type="Pfam" id="PF08281">
    <property type="entry name" value="Sigma70_r4_2"/>
    <property type="match status" value="1"/>
</dbReference>
<dbReference type="PANTHER" id="PTHR43133">
    <property type="entry name" value="RNA POLYMERASE ECF-TYPE SIGMA FACTO"/>
    <property type="match status" value="1"/>
</dbReference>
<keyword evidence="2" id="KW-0805">Transcription regulation</keyword>
<name>A0A3L7AS56_9MICO</name>
<dbReference type="InterPro" id="IPR039425">
    <property type="entry name" value="RNA_pol_sigma-70-like"/>
</dbReference>
<dbReference type="InterPro" id="IPR014284">
    <property type="entry name" value="RNA_pol_sigma-70_dom"/>
</dbReference>
<gene>
    <name evidence="8" type="ORF">D9V34_10770</name>
</gene>
<sequence length="169" mass="17898">MPTPLPFETAIETHGATVLRVCRAVLGGHVDAEDAWAETFVAALADWDRIARIENVRGWLVTVAHRKAIDVLRAKGKQGPSLDVVPETPTTLGIPEATHLDLYRAIALLPPGQRTAVTLHYLAGLPYAEVAAETGISPAAARRAGADGVHALRATLTLPFPTDTDGESA</sequence>
<keyword evidence="4" id="KW-0238">DNA-binding</keyword>